<evidence type="ECO:0000313" key="3">
    <source>
        <dbReference type="Proteomes" id="UP000237968"/>
    </source>
</evidence>
<gene>
    <name evidence="2" type="ORF">ENSA5_25640</name>
</gene>
<comment type="caution">
    <text evidence="2">The sequence shown here is derived from an EMBL/GenBank/DDBJ whole genome shotgun (WGS) entry which is preliminary data.</text>
</comment>
<dbReference type="AlphaFoldDB" id="A0A2S9YAV0"/>
<feature type="chain" id="PRO_5015603385" description="SbsA Ig-like domain-containing protein" evidence="1">
    <location>
        <begin position="20"/>
        <end position="302"/>
    </location>
</feature>
<organism evidence="2 3">
    <name type="scientific">Enhygromyxa salina</name>
    <dbReference type="NCBI Taxonomy" id="215803"/>
    <lineage>
        <taxon>Bacteria</taxon>
        <taxon>Pseudomonadati</taxon>
        <taxon>Myxococcota</taxon>
        <taxon>Polyangia</taxon>
        <taxon>Nannocystales</taxon>
        <taxon>Nannocystaceae</taxon>
        <taxon>Enhygromyxa</taxon>
    </lineage>
</organism>
<accession>A0A2S9YAV0</accession>
<sequence>MRPAGLSRALLVLSLVAPAASCGELDDRARFEPVVGVLEIVETIPAAGSPDADPLTRIDLCLSAEVDPRALDSFDATLHSAELTFDTQQEVQLFSWRAPGERAGLASERWCPGSVLSLTPGAPLQPGLTYRVQLRPALLGWAGEALDTEHDSWAPNAEGELRRFIEFRVAGSTGDSAPEEIPALEPGPSLTELFAPGEIFDPEREACGCHQRDDELASARLDLSDPETAWTELVLRTGLENTDFPMVTPRLPSESYLVHKLLRTQAGAGLHGLQGEPMPPDGPLPHADLVRVAHWIEAGAEL</sequence>
<proteinExistence type="predicted"/>
<evidence type="ECO:0008006" key="4">
    <source>
        <dbReference type="Google" id="ProtNLM"/>
    </source>
</evidence>
<dbReference type="RefSeq" id="WP_106391962.1">
    <property type="nucleotide sequence ID" value="NZ_PVNK01000126.1"/>
</dbReference>
<keyword evidence="3" id="KW-1185">Reference proteome</keyword>
<evidence type="ECO:0000313" key="2">
    <source>
        <dbReference type="EMBL" id="PRQ02229.1"/>
    </source>
</evidence>
<dbReference type="OrthoDB" id="5500389at2"/>
<feature type="signal peptide" evidence="1">
    <location>
        <begin position="1"/>
        <end position="19"/>
    </location>
</feature>
<protein>
    <recommendedName>
        <fullName evidence="4">SbsA Ig-like domain-containing protein</fullName>
    </recommendedName>
</protein>
<dbReference type="EMBL" id="PVNK01000126">
    <property type="protein sequence ID" value="PRQ02229.1"/>
    <property type="molecule type" value="Genomic_DNA"/>
</dbReference>
<evidence type="ECO:0000256" key="1">
    <source>
        <dbReference type="SAM" id="SignalP"/>
    </source>
</evidence>
<reference evidence="2 3" key="1">
    <citation type="submission" date="2018-03" db="EMBL/GenBank/DDBJ databases">
        <title>Draft Genome Sequences of the Obligatory Marine Myxobacteria Enhygromyxa salina SWB005.</title>
        <authorList>
            <person name="Poehlein A."/>
            <person name="Moghaddam J.A."/>
            <person name="Harms H."/>
            <person name="Alanjari M."/>
            <person name="Koenig G.M."/>
            <person name="Daniel R."/>
            <person name="Schaeberle T.F."/>
        </authorList>
    </citation>
    <scope>NUCLEOTIDE SEQUENCE [LARGE SCALE GENOMIC DNA]</scope>
    <source>
        <strain evidence="2 3">SWB005</strain>
    </source>
</reference>
<dbReference type="Proteomes" id="UP000237968">
    <property type="component" value="Unassembled WGS sequence"/>
</dbReference>
<name>A0A2S9YAV0_9BACT</name>
<keyword evidence="1" id="KW-0732">Signal</keyword>